<name>A0ABM3Y7H3_ERIEU</name>
<feature type="region of interest" description="Disordered" evidence="1">
    <location>
        <begin position="1"/>
        <end position="102"/>
    </location>
</feature>
<dbReference type="Proteomes" id="UP001652624">
    <property type="component" value="Chromosome 1"/>
</dbReference>
<sequence length="102" mass="11075">MTDAALAAFSLPPPLSRRCRRAPSPAVAPPLPLARPRAPPPTRGRAQVGSERGGCGPADAREDRREDGRPPRRDSDRAAPGRRRQSISSIEFVHMEQFQKGA</sequence>
<keyword evidence="2" id="KW-1185">Reference proteome</keyword>
<reference evidence="3" key="2">
    <citation type="submission" date="2025-08" db="UniProtKB">
        <authorList>
            <consortium name="RefSeq"/>
        </authorList>
    </citation>
    <scope>IDENTIFICATION</scope>
</reference>
<dbReference type="RefSeq" id="XP_060057020.1">
    <property type="nucleotide sequence ID" value="XM_060201037.1"/>
</dbReference>
<accession>A0ABM3Y7H3</accession>
<dbReference type="GeneID" id="132541277"/>
<evidence type="ECO:0000313" key="2">
    <source>
        <dbReference type="Proteomes" id="UP001652624"/>
    </source>
</evidence>
<protein>
    <submittedName>
        <fullName evidence="3">Uncharacterized protein LOC132541277 isoform X3</fullName>
    </submittedName>
</protein>
<feature type="compositionally biased region" description="Pro residues" evidence="1">
    <location>
        <begin position="26"/>
        <end position="42"/>
    </location>
</feature>
<feature type="compositionally biased region" description="Basic and acidic residues" evidence="1">
    <location>
        <begin position="59"/>
        <end position="79"/>
    </location>
</feature>
<feature type="compositionally biased region" description="Low complexity" evidence="1">
    <location>
        <begin position="1"/>
        <end position="10"/>
    </location>
</feature>
<evidence type="ECO:0000256" key="1">
    <source>
        <dbReference type="SAM" id="MobiDB-lite"/>
    </source>
</evidence>
<organism evidence="2 3">
    <name type="scientific">Erinaceus europaeus</name>
    <name type="common">Western European hedgehog</name>
    <dbReference type="NCBI Taxonomy" id="9365"/>
    <lineage>
        <taxon>Eukaryota</taxon>
        <taxon>Metazoa</taxon>
        <taxon>Chordata</taxon>
        <taxon>Craniata</taxon>
        <taxon>Vertebrata</taxon>
        <taxon>Euteleostomi</taxon>
        <taxon>Mammalia</taxon>
        <taxon>Eutheria</taxon>
        <taxon>Laurasiatheria</taxon>
        <taxon>Eulipotyphla</taxon>
        <taxon>Erinaceidae</taxon>
        <taxon>Erinaceinae</taxon>
        <taxon>Erinaceus</taxon>
    </lineage>
</organism>
<reference evidence="2" key="1">
    <citation type="submission" date="2025-05" db="UniProtKB">
        <authorList>
            <consortium name="RefSeq"/>
        </authorList>
    </citation>
    <scope>NUCLEOTIDE SEQUENCE [LARGE SCALE GENOMIC DNA]</scope>
</reference>
<gene>
    <name evidence="3" type="primary">LOC132541277</name>
</gene>
<proteinExistence type="predicted"/>
<evidence type="ECO:0000313" key="3">
    <source>
        <dbReference type="RefSeq" id="XP_060057020.1"/>
    </source>
</evidence>